<dbReference type="InterPro" id="IPR011701">
    <property type="entry name" value="MFS"/>
</dbReference>
<dbReference type="EMBL" id="DMNG01000213">
    <property type="protein sequence ID" value="HAN25336.1"/>
    <property type="molecule type" value="Genomic_DNA"/>
</dbReference>
<dbReference type="GO" id="GO:0022857">
    <property type="term" value="F:transmembrane transporter activity"/>
    <property type="evidence" value="ECO:0007669"/>
    <property type="project" value="InterPro"/>
</dbReference>
<evidence type="ECO:0000259" key="6">
    <source>
        <dbReference type="PROSITE" id="PS50850"/>
    </source>
</evidence>
<feature type="domain" description="Major facilitator superfamily (MFS) profile" evidence="6">
    <location>
        <begin position="1"/>
        <end position="438"/>
    </location>
</feature>
<evidence type="ECO:0000313" key="7">
    <source>
        <dbReference type="EMBL" id="HAN25336.1"/>
    </source>
</evidence>
<feature type="transmembrane region" description="Helical" evidence="5">
    <location>
        <begin position="253"/>
        <end position="277"/>
    </location>
</feature>
<accession>A0A0F0LXF1</accession>
<evidence type="ECO:0000313" key="10">
    <source>
        <dbReference type="Proteomes" id="UP000257479"/>
    </source>
</evidence>
<organism evidence="8 9">
    <name type="scientific">Microbacterium ginsengisoli</name>
    <dbReference type="NCBI Taxonomy" id="400772"/>
    <lineage>
        <taxon>Bacteria</taxon>
        <taxon>Bacillati</taxon>
        <taxon>Actinomycetota</taxon>
        <taxon>Actinomycetes</taxon>
        <taxon>Micrococcales</taxon>
        <taxon>Microbacteriaceae</taxon>
        <taxon>Microbacterium</taxon>
    </lineage>
</organism>
<protein>
    <submittedName>
        <fullName evidence="8">Antiseptic resistance protein</fullName>
    </submittedName>
    <submittedName>
        <fullName evidence="7">MFS transporter</fullName>
    </submittedName>
</protein>
<gene>
    <name evidence="8" type="primary">qacA_2</name>
    <name evidence="7" type="ORF">DCP95_12345</name>
    <name evidence="8" type="ORF">RR49_00333</name>
</gene>
<keyword evidence="4 5" id="KW-0472">Membrane</keyword>
<dbReference type="OrthoDB" id="7375466at2"/>
<reference evidence="7 10" key="2">
    <citation type="journal article" date="2018" name="Nat. Biotechnol.">
        <title>A standardized bacterial taxonomy based on genome phylogeny substantially revises the tree of life.</title>
        <authorList>
            <person name="Parks D.H."/>
            <person name="Chuvochina M."/>
            <person name="Waite D.W."/>
            <person name="Rinke C."/>
            <person name="Skarshewski A."/>
            <person name="Chaumeil P.A."/>
            <person name="Hugenholtz P."/>
        </authorList>
    </citation>
    <scope>NUCLEOTIDE SEQUENCE [LARGE SCALE GENOMIC DNA]</scope>
    <source>
        <strain evidence="7">UBA9152</strain>
    </source>
</reference>
<feature type="transmembrane region" description="Helical" evidence="5">
    <location>
        <begin position="39"/>
        <end position="58"/>
    </location>
</feature>
<evidence type="ECO:0000256" key="4">
    <source>
        <dbReference type="ARBA" id="ARBA00023136"/>
    </source>
</evidence>
<sequence>MAIAVLASAVSFLDATVVNVALPAIERELGGGLVTQQWMVDAYLLTLGAFILTAGALSDVLGRVVVLRIGLLVFGVASVLVAASPDPVFLIAARVLQGVGGALLVPSSLAIITAHFDDDTRGRAIGTWTAFTTAATLVGPVLGGLFVDHLSWRAVFLVNVVPLAAALVLLARGGLVDERRGGRVDVAGAVLCALGLGGVVLAFIEQPRLGWAHPLVAGALTIGVIALAGFFVRERSTPAPLLPLGMFRRRNFWAGNLATLAIYGALSLNGIALGLFLQETGGFSSTLAGLATLPATVIMIATSRFAGAAASRFGPRRFMAAGPLVCAAAMILLLTVGTPVDYLTQVLPAVVLFGVGLSLTVAPLTSAVLGAAGADHAGVGSAVNNAVARIAGLVTVALLGVVTGGSLDVAGFHATAILAAALFVGGAVVSAIAIRDPQRT</sequence>
<dbReference type="Gene3D" id="1.20.1250.20">
    <property type="entry name" value="MFS general substrate transporter like domains"/>
    <property type="match status" value="1"/>
</dbReference>
<reference evidence="8 9" key="1">
    <citation type="submission" date="2015-02" db="EMBL/GenBank/DDBJ databases">
        <title>Draft genome sequences of ten Microbacterium spp. with emphasis on heavy metal contaminated environments.</title>
        <authorList>
            <person name="Corretto E."/>
        </authorList>
    </citation>
    <scope>NUCLEOTIDE SEQUENCE [LARGE SCALE GENOMIC DNA]</scope>
    <source>
        <strain evidence="8 9">DSM 18659</strain>
    </source>
</reference>
<feature type="transmembrane region" description="Helical" evidence="5">
    <location>
        <begin position="210"/>
        <end position="232"/>
    </location>
</feature>
<dbReference type="EMBL" id="JYIY01000050">
    <property type="protein sequence ID" value="KJL41381.1"/>
    <property type="molecule type" value="Genomic_DNA"/>
</dbReference>
<evidence type="ECO:0000256" key="5">
    <source>
        <dbReference type="SAM" id="Phobius"/>
    </source>
</evidence>
<dbReference type="InterPro" id="IPR036259">
    <property type="entry name" value="MFS_trans_sf"/>
</dbReference>
<keyword evidence="2 5" id="KW-0812">Transmembrane</keyword>
<dbReference type="GO" id="GO:0005886">
    <property type="term" value="C:plasma membrane"/>
    <property type="evidence" value="ECO:0007669"/>
    <property type="project" value="UniProtKB-SubCell"/>
</dbReference>
<feature type="transmembrane region" description="Helical" evidence="5">
    <location>
        <begin position="412"/>
        <end position="434"/>
    </location>
</feature>
<evidence type="ECO:0000256" key="1">
    <source>
        <dbReference type="ARBA" id="ARBA00004651"/>
    </source>
</evidence>
<comment type="caution">
    <text evidence="8">The sequence shown here is derived from an EMBL/GenBank/DDBJ whole genome shotgun (WGS) entry which is preliminary data.</text>
</comment>
<keyword evidence="3 5" id="KW-1133">Transmembrane helix</keyword>
<keyword evidence="9" id="KW-1185">Reference proteome</keyword>
<feature type="transmembrane region" description="Helical" evidence="5">
    <location>
        <begin position="65"/>
        <end position="83"/>
    </location>
</feature>
<dbReference type="Gene3D" id="1.20.1720.10">
    <property type="entry name" value="Multidrug resistance protein D"/>
    <property type="match status" value="1"/>
</dbReference>
<name>A0A0F0LXF1_9MICO</name>
<dbReference type="PANTHER" id="PTHR42718:SF42">
    <property type="entry name" value="EXPORT PROTEIN"/>
    <property type="match status" value="1"/>
</dbReference>
<dbReference type="AlphaFoldDB" id="A0A0F0LXF1"/>
<dbReference type="PRINTS" id="PR01036">
    <property type="entry name" value="TCRTETB"/>
</dbReference>
<dbReference type="SUPFAM" id="SSF103473">
    <property type="entry name" value="MFS general substrate transporter"/>
    <property type="match status" value="2"/>
</dbReference>
<evidence type="ECO:0000256" key="3">
    <source>
        <dbReference type="ARBA" id="ARBA00022989"/>
    </source>
</evidence>
<dbReference type="PANTHER" id="PTHR42718">
    <property type="entry name" value="MAJOR FACILITATOR SUPERFAMILY MULTIDRUG TRANSPORTER MFSC"/>
    <property type="match status" value="1"/>
</dbReference>
<feature type="transmembrane region" description="Helical" evidence="5">
    <location>
        <begin position="386"/>
        <end position="406"/>
    </location>
</feature>
<dbReference type="Pfam" id="PF07690">
    <property type="entry name" value="MFS_1"/>
    <property type="match status" value="1"/>
</dbReference>
<dbReference type="InterPro" id="IPR020846">
    <property type="entry name" value="MFS_dom"/>
</dbReference>
<feature type="transmembrane region" description="Helical" evidence="5">
    <location>
        <begin position="152"/>
        <end position="172"/>
    </location>
</feature>
<evidence type="ECO:0000313" key="8">
    <source>
        <dbReference type="EMBL" id="KJL41381.1"/>
    </source>
</evidence>
<dbReference type="Proteomes" id="UP000033451">
    <property type="component" value="Unassembled WGS sequence"/>
</dbReference>
<dbReference type="PROSITE" id="PS50850">
    <property type="entry name" value="MFS"/>
    <property type="match status" value="1"/>
</dbReference>
<evidence type="ECO:0000256" key="2">
    <source>
        <dbReference type="ARBA" id="ARBA00022692"/>
    </source>
</evidence>
<feature type="transmembrane region" description="Helical" evidence="5">
    <location>
        <begin position="349"/>
        <end position="374"/>
    </location>
</feature>
<dbReference type="PATRIC" id="fig|400772.4.peg.360"/>
<feature type="transmembrane region" description="Helical" evidence="5">
    <location>
        <begin position="124"/>
        <end position="146"/>
    </location>
</feature>
<feature type="transmembrane region" description="Helical" evidence="5">
    <location>
        <begin position="318"/>
        <end position="337"/>
    </location>
</feature>
<proteinExistence type="predicted"/>
<dbReference type="CDD" id="cd17321">
    <property type="entry name" value="MFS_MMR_MDR_like"/>
    <property type="match status" value="1"/>
</dbReference>
<feature type="transmembrane region" description="Helical" evidence="5">
    <location>
        <begin position="184"/>
        <end position="204"/>
    </location>
</feature>
<feature type="transmembrane region" description="Helical" evidence="5">
    <location>
        <begin position="89"/>
        <end position="112"/>
    </location>
</feature>
<feature type="transmembrane region" description="Helical" evidence="5">
    <location>
        <begin position="283"/>
        <end position="306"/>
    </location>
</feature>
<dbReference type="STRING" id="400772.RR49_00333"/>
<evidence type="ECO:0000313" key="9">
    <source>
        <dbReference type="Proteomes" id="UP000033451"/>
    </source>
</evidence>
<dbReference type="Proteomes" id="UP000257479">
    <property type="component" value="Unassembled WGS sequence"/>
</dbReference>
<comment type="subcellular location">
    <subcellularLocation>
        <location evidence="1">Cell membrane</location>
        <topology evidence="1">Multi-pass membrane protein</topology>
    </subcellularLocation>
</comment>